<dbReference type="Proteomes" id="UP000633509">
    <property type="component" value="Unassembled WGS sequence"/>
</dbReference>
<dbReference type="Gene3D" id="3.40.50.300">
    <property type="entry name" value="P-loop containing nucleotide triphosphate hydrolases"/>
    <property type="match status" value="1"/>
</dbReference>
<keyword evidence="2" id="KW-1185">Reference proteome</keyword>
<comment type="caution">
    <text evidence="1">The sequence shown here is derived from an EMBL/GenBank/DDBJ whole genome shotgun (WGS) entry which is preliminary data.</text>
</comment>
<evidence type="ECO:0000313" key="1">
    <source>
        <dbReference type="EMBL" id="MBE1584567.1"/>
    </source>
</evidence>
<keyword evidence="1" id="KW-0418">Kinase</keyword>
<keyword evidence="1" id="KW-0808">Transferase</keyword>
<proteinExistence type="predicted"/>
<dbReference type="EMBL" id="JADBEK010000001">
    <property type="protein sequence ID" value="MBE1584567.1"/>
    <property type="molecule type" value="Genomic_DNA"/>
</dbReference>
<organism evidence="1 2">
    <name type="scientific">Nonomuraea angiospora</name>
    <dbReference type="NCBI Taxonomy" id="46172"/>
    <lineage>
        <taxon>Bacteria</taxon>
        <taxon>Bacillati</taxon>
        <taxon>Actinomycetota</taxon>
        <taxon>Actinomycetes</taxon>
        <taxon>Streptosporangiales</taxon>
        <taxon>Streptosporangiaceae</taxon>
        <taxon>Nonomuraea</taxon>
    </lineage>
</organism>
<dbReference type="RefSeq" id="WP_192785460.1">
    <property type="nucleotide sequence ID" value="NZ_JADBEK010000001.1"/>
</dbReference>
<gene>
    <name evidence="1" type="ORF">H4W80_002825</name>
</gene>
<protein>
    <submittedName>
        <fullName evidence="1">Thymidylate kinase</fullName>
    </submittedName>
</protein>
<name>A0ABR9LV88_9ACTN</name>
<dbReference type="GO" id="GO:0016301">
    <property type="term" value="F:kinase activity"/>
    <property type="evidence" value="ECO:0007669"/>
    <property type="project" value="UniProtKB-KW"/>
</dbReference>
<dbReference type="SUPFAM" id="SSF52540">
    <property type="entry name" value="P-loop containing nucleoside triphosphate hydrolases"/>
    <property type="match status" value="1"/>
</dbReference>
<evidence type="ECO:0000313" key="2">
    <source>
        <dbReference type="Proteomes" id="UP000633509"/>
    </source>
</evidence>
<dbReference type="InterPro" id="IPR027417">
    <property type="entry name" value="P-loop_NTPase"/>
</dbReference>
<accession>A0ABR9LV88</accession>
<reference evidence="1 2" key="1">
    <citation type="submission" date="2020-10" db="EMBL/GenBank/DDBJ databases">
        <title>Sequencing the genomes of 1000 actinobacteria strains.</title>
        <authorList>
            <person name="Klenk H.-P."/>
        </authorList>
    </citation>
    <scope>NUCLEOTIDE SEQUENCE [LARGE SCALE GENOMIC DNA]</scope>
    <source>
        <strain evidence="1 2">DSM 43173</strain>
    </source>
</reference>
<sequence length="163" mass="18021">MAANLAMWADRYEVIILEGCDGVGKTTYATALATTYGYRRVHADRTPEGADLFQRHQAILALAGRLVLDRSFISELVYGPLLHGRCRLTSSQTAALLGMVAVRRGVLVHLTARPEHIHARLLARDGTAPTLDELRLLTARYFTVFADLARYTEVLIVDNEQAA</sequence>